<keyword evidence="5" id="KW-0539">Nucleus</keyword>
<keyword evidence="3 6" id="KW-0863">Zinc-finger</keyword>
<evidence type="ECO:0000313" key="9">
    <source>
        <dbReference type="Proteomes" id="UP000827889"/>
    </source>
</evidence>
<keyword evidence="2" id="KW-0479">Metal-binding</keyword>
<organism evidence="9 10">
    <name type="scientific">Rhodamnia argentea</name>
    <dbReference type="NCBI Taxonomy" id="178133"/>
    <lineage>
        <taxon>Eukaryota</taxon>
        <taxon>Viridiplantae</taxon>
        <taxon>Streptophyta</taxon>
        <taxon>Embryophyta</taxon>
        <taxon>Tracheophyta</taxon>
        <taxon>Spermatophyta</taxon>
        <taxon>Magnoliopsida</taxon>
        <taxon>eudicotyledons</taxon>
        <taxon>Gunneridae</taxon>
        <taxon>Pentapetalae</taxon>
        <taxon>rosids</taxon>
        <taxon>malvids</taxon>
        <taxon>Myrtales</taxon>
        <taxon>Myrtaceae</taxon>
        <taxon>Myrtoideae</taxon>
        <taxon>Myrteae</taxon>
        <taxon>Australasian group</taxon>
        <taxon>Rhodamnia</taxon>
    </lineage>
</organism>
<evidence type="ECO:0000256" key="1">
    <source>
        <dbReference type="ARBA" id="ARBA00004123"/>
    </source>
</evidence>
<dbReference type="InterPro" id="IPR013083">
    <property type="entry name" value="Znf_RING/FYVE/PHD"/>
</dbReference>
<dbReference type="Gene3D" id="3.30.40.10">
    <property type="entry name" value="Zinc/RING finger domain, C3HC4 (zinc finger)"/>
    <property type="match status" value="1"/>
</dbReference>
<dbReference type="Proteomes" id="UP000827889">
    <property type="component" value="Chromosome 4"/>
</dbReference>
<dbReference type="GeneID" id="115740957"/>
<evidence type="ECO:0000259" key="7">
    <source>
        <dbReference type="PROSITE" id="PS50089"/>
    </source>
</evidence>
<dbReference type="PROSITE" id="PS50089">
    <property type="entry name" value="ZF_RING_2"/>
    <property type="match status" value="1"/>
</dbReference>
<dbReference type="SMART" id="SM01180">
    <property type="entry name" value="DWNN"/>
    <property type="match status" value="1"/>
</dbReference>
<dbReference type="PROSITE" id="PS51282">
    <property type="entry name" value="DWNN"/>
    <property type="match status" value="1"/>
</dbReference>
<feature type="domain" description="DWNN" evidence="8">
    <location>
        <begin position="3"/>
        <end position="78"/>
    </location>
</feature>
<dbReference type="SUPFAM" id="SSF57850">
    <property type="entry name" value="RING/U-box"/>
    <property type="match status" value="1"/>
</dbReference>
<gene>
    <name evidence="10" type="primary">LOC115740957</name>
</gene>
<dbReference type="Gene3D" id="3.10.20.90">
    <property type="entry name" value="Phosphatidylinositol 3-kinase Catalytic Subunit, Chain A, domain 1"/>
    <property type="match status" value="1"/>
</dbReference>
<keyword evidence="9" id="KW-1185">Reference proteome</keyword>
<evidence type="ECO:0000256" key="3">
    <source>
        <dbReference type="ARBA" id="ARBA00022771"/>
    </source>
</evidence>
<evidence type="ECO:0000256" key="6">
    <source>
        <dbReference type="PROSITE-ProRule" id="PRU00175"/>
    </source>
</evidence>
<dbReference type="Pfam" id="PF08783">
    <property type="entry name" value="DWNN"/>
    <property type="match status" value="1"/>
</dbReference>
<evidence type="ECO:0000256" key="4">
    <source>
        <dbReference type="ARBA" id="ARBA00022833"/>
    </source>
</evidence>
<keyword evidence="4" id="KW-0862">Zinc</keyword>
<accession>A0ABM3HBT1</accession>
<evidence type="ECO:0000259" key="8">
    <source>
        <dbReference type="PROSITE" id="PS51282"/>
    </source>
</evidence>
<dbReference type="PANTHER" id="PTHR15439:SF11">
    <property type="entry name" value="E3 UBIQUITIN LIGASE PQT3-LIKE ISOFORM X1"/>
    <property type="match status" value="1"/>
</dbReference>
<reference evidence="10" key="1">
    <citation type="submission" date="2025-08" db="UniProtKB">
        <authorList>
            <consortium name="RefSeq"/>
        </authorList>
    </citation>
    <scope>IDENTIFICATION</scope>
    <source>
        <tissue evidence="10">Leaf</tissue>
    </source>
</reference>
<comment type="subcellular location">
    <subcellularLocation>
        <location evidence="1">Nucleus</location>
    </subcellularLocation>
</comment>
<evidence type="ECO:0000256" key="5">
    <source>
        <dbReference type="ARBA" id="ARBA00023242"/>
    </source>
</evidence>
<dbReference type="CDD" id="cd16620">
    <property type="entry name" value="vRING-HC-C4C4_RBBP6"/>
    <property type="match status" value="1"/>
</dbReference>
<name>A0ABM3HBT1_9MYRT</name>
<protein>
    <submittedName>
        <fullName evidence="10">E3 ubiquitin ligase PARAQUAT TOLERANCE 3-like</fullName>
    </submittedName>
</protein>
<dbReference type="PANTHER" id="PTHR15439">
    <property type="entry name" value="RETINOBLASTOMA-BINDING PROTEIN 6"/>
    <property type="match status" value="1"/>
</dbReference>
<proteinExistence type="predicted"/>
<evidence type="ECO:0000313" key="10">
    <source>
        <dbReference type="RefSeq" id="XP_048134042.1"/>
    </source>
</evidence>
<sequence>MAIRFKFRSSANFDAVHIEDDRPCISVGDLKTRIRRLKNLNICSGSDLRISDAVTGEEYRDDNVQIPSGSSVIIKRVPAGSVSPLAIHTNDAVENLGINDINHGVISTPDDKDRTLKKPSLRMKEDIIDFDDFGDDVCPVLERMVDDSSFNVEKKCSISSESAKIGAARCHKLTTELGRRLDDSDRNEAVSRGPLAMGIGRDKLLVEGKTKTDEPSKLQKTINASFIATQNADLPSELKCSLCNAPYDEAVMIPCCQNSYCERCIRPVLNEKSCCPNCSAKCRAEDLLPNVSLRHAVETFLRSQVFAGGVEDVHHHAPDGESGIQGKEASDDLTMVKRGSESCQPSKITGKRPGNVISESALDWTFRNKAVTAGCCSNIDATERISNEEIWWCFLILK</sequence>
<evidence type="ECO:0000256" key="2">
    <source>
        <dbReference type="ARBA" id="ARBA00022723"/>
    </source>
</evidence>
<dbReference type="InterPro" id="IPR033489">
    <property type="entry name" value="RBBP6"/>
</dbReference>
<dbReference type="RefSeq" id="XP_048134042.1">
    <property type="nucleotide sequence ID" value="XM_048278085.1"/>
</dbReference>
<dbReference type="InterPro" id="IPR014891">
    <property type="entry name" value="DWNN_domain"/>
</dbReference>
<dbReference type="InterPro" id="IPR001841">
    <property type="entry name" value="Znf_RING"/>
</dbReference>
<feature type="domain" description="RING-type" evidence="7">
    <location>
        <begin position="240"/>
        <end position="279"/>
    </location>
</feature>